<proteinExistence type="predicted"/>
<evidence type="ECO:0000313" key="1">
    <source>
        <dbReference type="EMBL" id="GFO47637.1"/>
    </source>
</evidence>
<sequence length="296" mass="32897">MSSQGVTVRDGIRTRNRRVPADLRADALATDYPRITESQHQLTTMSAIVKIFSLFLSVNQAVSNHSHVTDSVNPYIQTQLNKAITDFMDIVYLPSLIKSVSNHYCNQGQCDASSQPLLYSNSTDIKDSVDPSLKQIDITMPQDSIASSIRTQLYLTINILINSVNSFHIQLYPPINILTDSVNSSHIQLHPTINVLADCVNPSHIQLRPTINVLADSDNPSHIQLHPTMNVLADSVNPSHIQLYPTINVLADSVNPTYTQLLVVDSDVGFIGTSQLERLFSNTSWQTMIVDFIFII</sequence>
<name>A0AAV4DTE8_9GAST</name>
<accession>A0AAV4DTE8</accession>
<gene>
    <name evidence="1" type="ORF">PoB_007414200</name>
</gene>
<dbReference type="Proteomes" id="UP000735302">
    <property type="component" value="Unassembled WGS sequence"/>
</dbReference>
<organism evidence="1 2">
    <name type="scientific">Plakobranchus ocellatus</name>
    <dbReference type="NCBI Taxonomy" id="259542"/>
    <lineage>
        <taxon>Eukaryota</taxon>
        <taxon>Metazoa</taxon>
        <taxon>Spiralia</taxon>
        <taxon>Lophotrochozoa</taxon>
        <taxon>Mollusca</taxon>
        <taxon>Gastropoda</taxon>
        <taxon>Heterobranchia</taxon>
        <taxon>Euthyneura</taxon>
        <taxon>Panpulmonata</taxon>
        <taxon>Sacoglossa</taxon>
        <taxon>Placobranchoidea</taxon>
        <taxon>Plakobranchidae</taxon>
        <taxon>Plakobranchus</taxon>
    </lineage>
</organism>
<dbReference type="AlphaFoldDB" id="A0AAV4DTE8"/>
<keyword evidence="2" id="KW-1185">Reference proteome</keyword>
<evidence type="ECO:0000313" key="2">
    <source>
        <dbReference type="Proteomes" id="UP000735302"/>
    </source>
</evidence>
<dbReference type="EMBL" id="BLXT01008339">
    <property type="protein sequence ID" value="GFO47637.1"/>
    <property type="molecule type" value="Genomic_DNA"/>
</dbReference>
<reference evidence="1 2" key="1">
    <citation type="journal article" date="2021" name="Elife">
        <title>Chloroplast acquisition without the gene transfer in kleptoplastic sea slugs, Plakobranchus ocellatus.</title>
        <authorList>
            <person name="Maeda T."/>
            <person name="Takahashi S."/>
            <person name="Yoshida T."/>
            <person name="Shimamura S."/>
            <person name="Takaki Y."/>
            <person name="Nagai Y."/>
            <person name="Toyoda A."/>
            <person name="Suzuki Y."/>
            <person name="Arimoto A."/>
            <person name="Ishii H."/>
            <person name="Satoh N."/>
            <person name="Nishiyama T."/>
            <person name="Hasebe M."/>
            <person name="Maruyama T."/>
            <person name="Minagawa J."/>
            <person name="Obokata J."/>
            <person name="Shigenobu S."/>
        </authorList>
    </citation>
    <scope>NUCLEOTIDE SEQUENCE [LARGE SCALE GENOMIC DNA]</scope>
</reference>
<comment type="caution">
    <text evidence="1">The sequence shown here is derived from an EMBL/GenBank/DDBJ whole genome shotgun (WGS) entry which is preliminary data.</text>
</comment>
<protein>
    <submittedName>
        <fullName evidence="1">Uncharacterized protein</fullName>
    </submittedName>
</protein>